<proteinExistence type="predicted"/>
<accession>A0A4R9AA18</accession>
<name>A0A4R9AA18_9MICO</name>
<dbReference type="AlphaFoldDB" id="A0A4R9AA18"/>
<dbReference type="EMBL" id="SOHE01000016">
    <property type="protein sequence ID" value="TFD54555.1"/>
    <property type="molecule type" value="Genomic_DNA"/>
</dbReference>
<dbReference type="OrthoDB" id="128089at2"/>
<gene>
    <name evidence="1" type="ORF">E3T55_03820</name>
</gene>
<keyword evidence="2" id="KW-1185">Reference proteome</keyword>
<organism evidence="1 2">
    <name type="scientific">Cryobacterium frigoriphilum</name>
    <dbReference type="NCBI Taxonomy" id="1259150"/>
    <lineage>
        <taxon>Bacteria</taxon>
        <taxon>Bacillati</taxon>
        <taxon>Actinomycetota</taxon>
        <taxon>Actinomycetes</taxon>
        <taxon>Micrococcales</taxon>
        <taxon>Microbacteriaceae</taxon>
        <taxon>Cryobacterium</taxon>
    </lineage>
</organism>
<comment type="caution">
    <text evidence="1">The sequence shown here is derived from an EMBL/GenBank/DDBJ whole genome shotgun (WGS) entry which is preliminary data.</text>
</comment>
<sequence>MIEIKLGEATADEGAAALLKFTAKVDTGKVGVPQALIVITTGRYAYTRADGVRVIPLSVLGP</sequence>
<dbReference type="RefSeq" id="WP_134518228.1">
    <property type="nucleotide sequence ID" value="NZ_SOHE01000016.1"/>
</dbReference>
<reference evidence="1 2" key="1">
    <citation type="submission" date="2019-03" db="EMBL/GenBank/DDBJ databases">
        <title>Genomics of glacier-inhabiting Cryobacterium strains.</title>
        <authorList>
            <person name="Liu Q."/>
            <person name="Xin Y.-H."/>
        </authorList>
    </citation>
    <scope>NUCLEOTIDE SEQUENCE [LARGE SCALE GENOMIC DNA]</scope>
    <source>
        <strain evidence="1 2">Hh14</strain>
    </source>
</reference>
<evidence type="ECO:0000313" key="1">
    <source>
        <dbReference type="EMBL" id="TFD54555.1"/>
    </source>
</evidence>
<protein>
    <submittedName>
        <fullName evidence="1">NagC family transcriptional regulator</fullName>
    </submittedName>
</protein>
<dbReference type="Proteomes" id="UP000297447">
    <property type="component" value="Unassembled WGS sequence"/>
</dbReference>
<evidence type="ECO:0000313" key="2">
    <source>
        <dbReference type="Proteomes" id="UP000297447"/>
    </source>
</evidence>